<sequence length="105" mass="11626">MGNAKTKLINRTGRDIEIREFLVVDPTEPLGNIYSSQIPLSARGAGATTRVNGRSYLHTGRQVSLLRIWCDGTYAQTTPLIANNFIASQTITITYDPENAQFVVR</sequence>
<evidence type="ECO:0000313" key="2">
    <source>
        <dbReference type="Proteomes" id="UP000823749"/>
    </source>
</evidence>
<evidence type="ECO:0000313" key="1">
    <source>
        <dbReference type="EMBL" id="KAG5562728.1"/>
    </source>
</evidence>
<reference evidence="1" key="1">
    <citation type="submission" date="2020-08" db="EMBL/GenBank/DDBJ databases">
        <title>Plant Genome Project.</title>
        <authorList>
            <person name="Zhang R.-G."/>
        </authorList>
    </citation>
    <scope>NUCLEOTIDE SEQUENCE</scope>
    <source>
        <strain evidence="1">WSP0</strain>
        <tissue evidence="1">Leaf</tissue>
    </source>
</reference>
<comment type="caution">
    <text evidence="1">The sequence shown here is derived from an EMBL/GenBank/DDBJ whole genome shotgun (WGS) entry which is preliminary data.</text>
</comment>
<dbReference type="EMBL" id="JACTNZ010000002">
    <property type="protein sequence ID" value="KAG5562728.1"/>
    <property type="molecule type" value="Genomic_DNA"/>
</dbReference>
<accession>A0AAV6LEJ1</accession>
<organism evidence="1 2">
    <name type="scientific">Rhododendron griersonianum</name>
    <dbReference type="NCBI Taxonomy" id="479676"/>
    <lineage>
        <taxon>Eukaryota</taxon>
        <taxon>Viridiplantae</taxon>
        <taxon>Streptophyta</taxon>
        <taxon>Embryophyta</taxon>
        <taxon>Tracheophyta</taxon>
        <taxon>Spermatophyta</taxon>
        <taxon>Magnoliopsida</taxon>
        <taxon>eudicotyledons</taxon>
        <taxon>Gunneridae</taxon>
        <taxon>Pentapetalae</taxon>
        <taxon>asterids</taxon>
        <taxon>Ericales</taxon>
        <taxon>Ericaceae</taxon>
        <taxon>Ericoideae</taxon>
        <taxon>Rhodoreae</taxon>
        <taxon>Rhododendron</taxon>
    </lineage>
</organism>
<dbReference type="AlphaFoldDB" id="A0AAV6LEJ1"/>
<keyword evidence="2" id="KW-1185">Reference proteome</keyword>
<proteinExistence type="predicted"/>
<gene>
    <name evidence="1" type="ORF">RHGRI_005452</name>
</gene>
<name>A0AAV6LEJ1_9ERIC</name>
<protein>
    <submittedName>
        <fullName evidence="1">Uncharacterized protein</fullName>
    </submittedName>
</protein>
<dbReference type="Proteomes" id="UP000823749">
    <property type="component" value="Chromosome 2"/>
</dbReference>